<dbReference type="Pfam" id="PF06985">
    <property type="entry name" value="HET"/>
    <property type="match status" value="1"/>
</dbReference>
<feature type="non-terminal residue" evidence="2">
    <location>
        <position position="1"/>
    </location>
</feature>
<gene>
    <name evidence="2" type="ORF">B0T26DRAFT_600150</name>
</gene>
<dbReference type="InterPro" id="IPR052895">
    <property type="entry name" value="HetReg/Transcr_Mod"/>
</dbReference>
<feature type="domain" description="Heterokaryon incompatibility" evidence="1">
    <location>
        <begin position="1"/>
        <end position="93"/>
    </location>
</feature>
<organism evidence="2 3">
    <name type="scientific">Lasiosphaeria miniovina</name>
    <dbReference type="NCBI Taxonomy" id="1954250"/>
    <lineage>
        <taxon>Eukaryota</taxon>
        <taxon>Fungi</taxon>
        <taxon>Dikarya</taxon>
        <taxon>Ascomycota</taxon>
        <taxon>Pezizomycotina</taxon>
        <taxon>Sordariomycetes</taxon>
        <taxon>Sordariomycetidae</taxon>
        <taxon>Sordariales</taxon>
        <taxon>Lasiosphaeriaceae</taxon>
        <taxon>Lasiosphaeria</taxon>
    </lineage>
</organism>
<name>A0AA40A6K5_9PEZI</name>
<dbReference type="InterPro" id="IPR010730">
    <property type="entry name" value="HET"/>
</dbReference>
<dbReference type="GeneID" id="85318980"/>
<evidence type="ECO:0000313" key="2">
    <source>
        <dbReference type="EMBL" id="KAK0710252.1"/>
    </source>
</evidence>
<protein>
    <submittedName>
        <fullName evidence="2">Heterokaryon incompatibility</fullName>
    </submittedName>
</protein>
<accession>A0AA40A6K5</accession>
<evidence type="ECO:0000313" key="3">
    <source>
        <dbReference type="Proteomes" id="UP001172101"/>
    </source>
</evidence>
<keyword evidence="3" id="KW-1185">Reference proteome</keyword>
<sequence length="93" mass="10438">FVALSYCAGDPSDTVPVLIDGQEFNTFRPLGTALRSLLWSMGRGDASWELEDTLFFWADQICINQSDSAEKASQVRMMCRVYEACAWAYGWLG</sequence>
<dbReference type="Proteomes" id="UP001172101">
    <property type="component" value="Unassembled WGS sequence"/>
</dbReference>
<dbReference type="PANTHER" id="PTHR24148:SF64">
    <property type="entry name" value="HETEROKARYON INCOMPATIBILITY DOMAIN-CONTAINING PROTEIN"/>
    <property type="match status" value="1"/>
</dbReference>
<feature type="non-terminal residue" evidence="2">
    <location>
        <position position="93"/>
    </location>
</feature>
<evidence type="ECO:0000259" key="1">
    <source>
        <dbReference type="Pfam" id="PF06985"/>
    </source>
</evidence>
<dbReference type="PANTHER" id="PTHR24148">
    <property type="entry name" value="ANKYRIN REPEAT DOMAIN-CONTAINING PROTEIN 39 HOMOLOG-RELATED"/>
    <property type="match status" value="1"/>
</dbReference>
<comment type="caution">
    <text evidence="2">The sequence shown here is derived from an EMBL/GenBank/DDBJ whole genome shotgun (WGS) entry which is preliminary data.</text>
</comment>
<reference evidence="2" key="1">
    <citation type="submission" date="2023-06" db="EMBL/GenBank/DDBJ databases">
        <title>Genome-scale phylogeny and comparative genomics of the fungal order Sordariales.</title>
        <authorList>
            <consortium name="Lawrence Berkeley National Laboratory"/>
            <person name="Hensen N."/>
            <person name="Bonometti L."/>
            <person name="Westerberg I."/>
            <person name="Brannstrom I.O."/>
            <person name="Guillou S."/>
            <person name="Cros-Aarteil S."/>
            <person name="Calhoun S."/>
            <person name="Haridas S."/>
            <person name="Kuo A."/>
            <person name="Mondo S."/>
            <person name="Pangilinan J."/>
            <person name="Riley R."/>
            <person name="LaButti K."/>
            <person name="Andreopoulos B."/>
            <person name="Lipzen A."/>
            <person name="Chen C."/>
            <person name="Yanf M."/>
            <person name="Daum C."/>
            <person name="Ng V."/>
            <person name="Clum A."/>
            <person name="Steindorff A."/>
            <person name="Ohm R."/>
            <person name="Martin F."/>
            <person name="Silar P."/>
            <person name="Natvig D."/>
            <person name="Lalanne C."/>
            <person name="Gautier V."/>
            <person name="Ament-velasquez S.L."/>
            <person name="Kruys A."/>
            <person name="Hutchinson M.I."/>
            <person name="Powell A.J."/>
            <person name="Barry K."/>
            <person name="Miller A.N."/>
            <person name="Grigoriev I.V."/>
            <person name="Debuchy R."/>
            <person name="Gladieux P."/>
            <person name="Thoren M.H."/>
            <person name="Johannesson H."/>
        </authorList>
    </citation>
    <scope>NUCLEOTIDE SEQUENCE</scope>
    <source>
        <strain evidence="2">SMH2392-1A</strain>
    </source>
</reference>
<proteinExistence type="predicted"/>
<dbReference type="EMBL" id="JAUIRO010000006">
    <property type="protein sequence ID" value="KAK0710252.1"/>
    <property type="molecule type" value="Genomic_DNA"/>
</dbReference>
<dbReference type="AlphaFoldDB" id="A0AA40A6K5"/>
<dbReference type="RefSeq" id="XP_060293556.1">
    <property type="nucleotide sequence ID" value="XM_060435710.1"/>
</dbReference>